<comment type="caution">
    <text evidence="4">Lacks conserved residue(s) required for the propagation of feature annotation.</text>
</comment>
<evidence type="ECO:0000256" key="2">
    <source>
        <dbReference type="ARBA" id="ARBA00022603"/>
    </source>
</evidence>
<comment type="catalytic activity">
    <reaction evidence="4">
        <text>guanosine(18) in tRNA + S-adenosyl-L-methionine = 2'-O-methylguanosine(18) in tRNA + S-adenosyl-L-homocysteine + H(+)</text>
        <dbReference type="Rhea" id="RHEA:20077"/>
        <dbReference type="Rhea" id="RHEA-COMP:10190"/>
        <dbReference type="Rhea" id="RHEA-COMP:10192"/>
        <dbReference type="ChEBI" id="CHEBI:15378"/>
        <dbReference type="ChEBI" id="CHEBI:57856"/>
        <dbReference type="ChEBI" id="CHEBI:59789"/>
        <dbReference type="ChEBI" id="CHEBI:74269"/>
        <dbReference type="ChEBI" id="CHEBI:74445"/>
        <dbReference type="EC" id="2.1.1.34"/>
    </reaction>
</comment>
<dbReference type="HAMAP" id="MF_02060">
    <property type="entry name" value="tRNA_methyltr_TrmH"/>
    <property type="match status" value="1"/>
</dbReference>
<reference evidence="6 7" key="1">
    <citation type="submission" date="2016-11" db="EMBL/GenBank/DDBJ databases">
        <authorList>
            <person name="Jaros S."/>
            <person name="Januszkiewicz K."/>
            <person name="Wedrychowicz H."/>
        </authorList>
    </citation>
    <scope>NUCLEOTIDE SEQUENCE [LARGE SCALE GENOMIC DNA]</scope>
    <source>
        <strain evidence="6 7">DSM 27063</strain>
    </source>
</reference>
<gene>
    <name evidence="4" type="primary">trmH</name>
    <name evidence="6" type="ORF">SAMN05444280_10788</name>
</gene>
<feature type="binding site" evidence="4">
    <location>
        <position position="156"/>
    </location>
    <ligand>
        <name>S-adenosyl-L-methionine</name>
        <dbReference type="ChEBI" id="CHEBI:59789"/>
    </ligand>
</feature>
<dbReference type="EC" id="2.1.1.34" evidence="4"/>
<dbReference type="PANTHER" id="PTHR43453">
    <property type="entry name" value="RRNA METHYLASE-LIKE"/>
    <property type="match status" value="1"/>
</dbReference>
<dbReference type="EMBL" id="FQZE01000007">
    <property type="protein sequence ID" value="SHI87931.1"/>
    <property type="molecule type" value="Genomic_DNA"/>
</dbReference>
<keyword evidence="4" id="KW-0694">RNA-binding</keyword>
<sequence>MNKKLINYLTTFVTPDRLQLFEKVLQYRTSYLTVVLEDIYQSQNASAVLRSCDCFGVQHVNVIENRNTFNVNKEVALGSSKWLSIRKFAESNNNSLNAVKTLKNEGYRIIATSPHKNDKTLEDFDLTKGKAALVFGSELPGISDTIMKEADEFVKIPMFGFTESFNISVSAAITLHHLTGKLRNNATINWQLTSVEKENIMLEWLRSTIKRSALLEQRFLENEKKKQK</sequence>
<dbReference type="OrthoDB" id="9794400at2"/>
<dbReference type="Gene3D" id="3.40.1280.10">
    <property type="match status" value="1"/>
</dbReference>
<dbReference type="InterPro" id="IPR033671">
    <property type="entry name" value="TrmH"/>
</dbReference>
<evidence type="ECO:0000256" key="1">
    <source>
        <dbReference type="ARBA" id="ARBA00022555"/>
    </source>
</evidence>
<keyword evidence="4" id="KW-0949">S-adenosyl-L-methionine</keyword>
<evidence type="ECO:0000313" key="7">
    <source>
        <dbReference type="Proteomes" id="UP000184050"/>
    </source>
</evidence>
<name>A0A1M6ER19_9BACT</name>
<feature type="domain" description="tRNA/rRNA methyltransferase SpoU type" evidence="5">
    <location>
        <begin position="32"/>
        <end position="176"/>
    </location>
</feature>
<protein>
    <recommendedName>
        <fullName evidence="4">tRNA (guanosine(18)-2'-O)-methyltransferase</fullName>
        <ecNumber evidence="4">2.1.1.34</ecNumber>
    </recommendedName>
    <alternativeName>
        <fullName evidence="4">tRNA [Gm18] methyltransferase</fullName>
    </alternativeName>
</protein>
<dbReference type="PANTHER" id="PTHR43453:SF3">
    <property type="entry name" value="TRNA_RRNA METHYLTRANSFERASE SPOU TYPE DOMAIN-CONTAINING PROTEIN"/>
    <property type="match status" value="1"/>
</dbReference>
<keyword evidence="3 4" id="KW-0808">Transferase</keyword>
<comment type="similarity">
    <text evidence="4">Belongs to the class IV-like SAM-binding methyltransferase superfamily. RNA methyltransferase TrmH family.</text>
</comment>
<dbReference type="GO" id="GO:0141100">
    <property type="term" value="F:tRNA (guanine(18)-2'-O)-methyltransferase activity"/>
    <property type="evidence" value="ECO:0007669"/>
    <property type="project" value="UniProtKB-UniRule"/>
</dbReference>
<dbReference type="AlphaFoldDB" id="A0A1M6ER19"/>
<proteinExistence type="inferred from homology"/>
<keyword evidence="7" id="KW-1185">Reference proteome</keyword>
<dbReference type="Pfam" id="PF00588">
    <property type="entry name" value="SpoU_methylase"/>
    <property type="match status" value="1"/>
</dbReference>
<accession>A0A1M6ER19</accession>
<dbReference type="SUPFAM" id="SSF75217">
    <property type="entry name" value="alpha/beta knot"/>
    <property type="match status" value="1"/>
</dbReference>
<feature type="binding site" evidence="4">
    <location>
        <position position="112"/>
    </location>
    <ligand>
        <name>S-adenosyl-L-methionine</name>
        <dbReference type="ChEBI" id="CHEBI:59789"/>
    </ligand>
</feature>
<dbReference type="RefSeq" id="WP_073167359.1">
    <property type="nucleotide sequence ID" value="NZ_FQZE01000007.1"/>
</dbReference>
<evidence type="ECO:0000259" key="5">
    <source>
        <dbReference type="Pfam" id="PF00588"/>
    </source>
</evidence>
<dbReference type="CDD" id="cd18092">
    <property type="entry name" value="SpoU-like_TrmH"/>
    <property type="match status" value="1"/>
</dbReference>
<dbReference type="InterPro" id="IPR001537">
    <property type="entry name" value="SpoU_MeTrfase"/>
</dbReference>
<dbReference type="GO" id="GO:0000049">
    <property type="term" value="F:tRNA binding"/>
    <property type="evidence" value="ECO:0007669"/>
    <property type="project" value="UniProtKB-UniRule"/>
</dbReference>
<keyword evidence="2 4" id="KW-0489">Methyltransferase</keyword>
<organism evidence="6 7">
    <name type="scientific">Tangfeifania diversioriginum</name>
    <dbReference type="NCBI Taxonomy" id="1168035"/>
    <lineage>
        <taxon>Bacteria</taxon>
        <taxon>Pseudomonadati</taxon>
        <taxon>Bacteroidota</taxon>
        <taxon>Bacteroidia</taxon>
        <taxon>Marinilabiliales</taxon>
        <taxon>Prolixibacteraceae</taxon>
        <taxon>Tangfeifania</taxon>
    </lineage>
</organism>
<keyword evidence="4" id="KW-0819">tRNA processing</keyword>
<keyword evidence="1 4" id="KW-0820">tRNA-binding</keyword>
<dbReference type="GO" id="GO:0002938">
    <property type="term" value="P:tRNA guanine ribose methylation"/>
    <property type="evidence" value="ECO:0007669"/>
    <property type="project" value="UniProtKB-UniRule"/>
</dbReference>
<dbReference type="InterPro" id="IPR029026">
    <property type="entry name" value="tRNA_m1G_MTases_N"/>
</dbReference>
<evidence type="ECO:0000256" key="4">
    <source>
        <dbReference type="HAMAP-Rule" id="MF_02060"/>
    </source>
</evidence>
<comment type="function">
    <text evidence="4">Catalyzes the 2'-O methylation of guanosine at position 18 in tRNA.</text>
</comment>
<dbReference type="Proteomes" id="UP000184050">
    <property type="component" value="Unassembled WGS sequence"/>
</dbReference>
<dbReference type="STRING" id="1168035.SAMN05444280_10788"/>
<evidence type="ECO:0000313" key="6">
    <source>
        <dbReference type="EMBL" id="SHI87931.1"/>
    </source>
</evidence>
<evidence type="ECO:0000256" key="3">
    <source>
        <dbReference type="ARBA" id="ARBA00022679"/>
    </source>
</evidence>
<dbReference type="InterPro" id="IPR029028">
    <property type="entry name" value="Alpha/beta_knot_MTases"/>
</dbReference>